<dbReference type="InterPro" id="IPR002816">
    <property type="entry name" value="TraB/PrgY/GumN_fam"/>
</dbReference>
<proteinExistence type="predicted"/>
<feature type="signal peptide" evidence="1">
    <location>
        <begin position="1"/>
        <end position="23"/>
    </location>
</feature>
<reference evidence="2" key="1">
    <citation type="journal article" date="2014" name="Int. J. Syst. Evol. Microbiol.">
        <title>Complete genome sequence of Corynebacterium casei LMG S-19264T (=DSM 44701T), isolated from a smear-ripened cheese.</title>
        <authorList>
            <consortium name="US DOE Joint Genome Institute (JGI-PGF)"/>
            <person name="Walter F."/>
            <person name="Albersmeier A."/>
            <person name="Kalinowski J."/>
            <person name="Ruckert C."/>
        </authorList>
    </citation>
    <scope>NUCLEOTIDE SEQUENCE</scope>
    <source>
        <strain evidence="2">KCTC 42249</strain>
    </source>
</reference>
<dbReference type="AlphaFoldDB" id="A0A8J3GLB5"/>
<feature type="chain" id="PRO_5035316047" evidence="1">
    <location>
        <begin position="24"/>
        <end position="333"/>
    </location>
</feature>
<name>A0A8J3GLB5_9HYPH</name>
<dbReference type="Proteomes" id="UP000630142">
    <property type="component" value="Unassembled WGS sequence"/>
</dbReference>
<dbReference type="Pfam" id="PF01963">
    <property type="entry name" value="TraB_PrgY_gumN"/>
    <property type="match status" value="1"/>
</dbReference>
<accession>A0A8J3GLB5</accession>
<dbReference type="RefSeq" id="WP_189504946.1">
    <property type="nucleotide sequence ID" value="NZ_BMZQ01000002.1"/>
</dbReference>
<comment type="caution">
    <text evidence="2">The sequence shown here is derived from an EMBL/GenBank/DDBJ whole genome shotgun (WGS) entry which is preliminary data.</text>
</comment>
<dbReference type="CDD" id="cd14789">
    <property type="entry name" value="Tiki"/>
    <property type="match status" value="1"/>
</dbReference>
<keyword evidence="3" id="KW-1185">Reference proteome</keyword>
<dbReference type="EMBL" id="BMZQ01000002">
    <property type="protein sequence ID" value="GHD18308.1"/>
    <property type="molecule type" value="Genomic_DNA"/>
</dbReference>
<evidence type="ECO:0000313" key="2">
    <source>
        <dbReference type="EMBL" id="GHD18308.1"/>
    </source>
</evidence>
<evidence type="ECO:0000313" key="3">
    <source>
        <dbReference type="Proteomes" id="UP000630142"/>
    </source>
</evidence>
<gene>
    <name evidence="2" type="ORF">GCM10016234_28580</name>
</gene>
<sequence>MSAFLLRILAFLFVLGTPATLWAQEQTCSGKNLVTALQASDPKALAVIRNKAAQTENGEGLLWKIERDGVAPSFLFGTMHVTDPRVLELPAPVSEALDHADRLVIETTDALSQDRMMAVLAARPDLMMFTDATTLTALLSPEDKKTVENGLQARGITLASVNKMKPWMLAAMLASSPCELARQAKGAVVLDATLAAKASAANKEVLGLETGVEQLDAMAKLPMNFHVRSLVDTLALGDGINDVNETMIALYGKGEIALLWPLLEHEMPEISGEGYAQFEQVMITARNRVMAERAQPILSKGGTFMAVGALHLPGKEGVVQLLRDAGFSVSVVH</sequence>
<dbReference type="PANTHER" id="PTHR40590">
    <property type="entry name" value="CYTOPLASMIC PROTEIN-RELATED"/>
    <property type="match status" value="1"/>
</dbReference>
<keyword evidence="1" id="KW-0732">Signal</keyword>
<organism evidence="2 3">
    <name type="scientific">Tianweitania populi</name>
    <dbReference type="NCBI Taxonomy" id="1607949"/>
    <lineage>
        <taxon>Bacteria</taxon>
        <taxon>Pseudomonadati</taxon>
        <taxon>Pseudomonadota</taxon>
        <taxon>Alphaproteobacteria</taxon>
        <taxon>Hyphomicrobiales</taxon>
        <taxon>Phyllobacteriaceae</taxon>
        <taxon>Tianweitania</taxon>
    </lineage>
</organism>
<reference evidence="2" key="2">
    <citation type="submission" date="2020-09" db="EMBL/GenBank/DDBJ databases">
        <authorList>
            <person name="Sun Q."/>
            <person name="Kim S."/>
        </authorList>
    </citation>
    <scope>NUCLEOTIDE SEQUENCE</scope>
    <source>
        <strain evidence="2">KCTC 42249</strain>
    </source>
</reference>
<evidence type="ECO:0000256" key="1">
    <source>
        <dbReference type="SAM" id="SignalP"/>
    </source>
</evidence>
<protein>
    <submittedName>
        <fullName evidence="2">GumN family protein</fullName>
    </submittedName>
</protein>
<dbReference type="PANTHER" id="PTHR40590:SF1">
    <property type="entry name" value="CYTOPLASMIC PROTEIN"/>
    <property type="match status" value="1"/>
</dbReference>
<dbReference type="InterPro" id="IPR047111">
    <property type="entry name" value="YbaP-like"/>
</dbReference>